<dbReference type="InterPro" id="IPR050951">
    <property type="entry name" value="Retrovirus_Pol_polyprotein"/>
</dbReference>
<sequence length="325" mass="36541">MAAAGKFEPFLEDGDEDFESYIERFEHFLRATQVSDDLKISVLVTAIGKKTYRTLKNLLAPAKPEEKEYAQLIQALKKHYAPEPMVIAERFRFNRRIQQDTEPVAGFALELKSLAASCNFGAFLDEALRDRFVAGLKDETTQAELLKRATLTFAEACELARSIELARSETKKFQPEGQELGVHAVQRQALSSRSGQPRGDYMETRAAKETTGWACYRCGATSHTDERCPFRKYRCRACKRVGHLARACRSSASTAHYAEDSSGEENILLQNVFSCNESVRNYTVNVRVGDRNVPMQIDTGASVSLVPETLYQRHWAGRPLLPCSI</sequence>
<dbReference type="AlphaFoldDB" id="L7MKF0"/>
<dbReference type="SMART" id="SM00343">
    <property type="entry name" value="ZnF_C2HC"/>
    <property type="match status" value="2"/>
</dbReference>
<dbReference type="Gene3D" id="4.10.60.10">
    <property type="entry name" value="Zinc finger, CCHC-type"/>
    <property type="match status" value="1"/>
</dbReference>
<reference evidence="3" key="1">
    <citation type="submission" date="2012-11" db="EMBL/GenBank/DDBJ databases">
        <authorList>
            <person name="Lucero-Rivera Y.E."/>
            <person name="Tovar-Ramirez D."/>
        </authorList>
    </citation>
    <scope>NUCLEOTIDE SEQUENCE</scope>
    <source>
        <tissue evidence="3">Salivary gland</tissue>
    </source>
</reference>
<dbReference type="InterPro" id="IPR021109">
    <property type="entry name" value="Peptidase_aspartic_dom_sf"/>
</dbReference>
<dbReference type="GO" id="GO:0003676">
    <property type="term" value="F:nucleic acid binding"/>
    <property type="evidence" value="ECO:0007669"/>
    <property type="project" value="InterPro"/>
</dbReference>
<keyword evidence="1" id="KW-0863">Zinc-finger</keyword>
<dbReference type="EMBL" id="GACK01000353">
    <property type="protein sequence ID" value="JAA64681.1"/>
    <property type="molecule type" value="mRNA"/>
</dbReference>
<dbReference type="InterPro" id="IPR036875">
    <property type="entry name" value="Znf_CCHC_sf"/>
</dbReference>
<dbReference type="PANTHER" id="PTHR37984:SF13">
    <property type="entry name" value="RIBONUCLEASE H"/>
    <property type="match status" value="1"/>
</dbReference>
<feature type="domain" description="CCHC-type" evidence="2">
    <location>
        <begin position="215"/>
        <end position="229"/>
    </location>
</feature>
<name>L7MKF0_RHIPC</name>
<evidence type="ECO:0000259" key="2">
    <source>
        <dbReference type="PROSITE" id="PS50158"/>
    </source>
</evidence>
<feature type="non-terminal residue" evidence="3">
    <location>
        <position position="325"/>
    </location>
</feature>
<dbReference type="SUPFAM" id="SSF50630">
    <property type="entry name" value="Acid proteases"/>
    <property type="match status" value="1"/>
</dbReference>
<dbReference type="GO" id="GO:0008270">
    <property type="term" value="F:zinc ion binding"/>
    <property type="evidence" value="ECO:0007669"/>
    <property type="project" value="UniProtKB-KW"/>
</dbReference>
<proteinExistence type="evidence at transcript level"/>
<dbReference type="InterPro" id="IPR001878">
    <property type="entry name" value="Znf_CCHC"/>
</dbReference>
<dbReference type="SUPFAM" id="SSF57756">
    <property type="entry name" value="Retrovirus zinc finger-like domains"/>
    <property type="match status" value="1"/>
</dbReference>
<dbReference type="PROSITE" id="PS50158">
    <property type="entry name" value="ZF_CCHC"/>
    <property type="match status" value="1"/>
</dbReference>
<organism evidence="3">
    <name type="scientific">Rhipicephalus pulchellus</name>
    <name type="common">Yellow backed tick</name>
    <name type="synonym">Dermacentor pulchellus</name>
    <dbReference type="NCBI Taxonomy" id="72859"/>
    <lineage>
        <taxon>Eukaryota</taxon>
        <taxon>Metazoa</taxon>
        <taxon>Ecdysozoa</taxon>
        <taxon>Arthropoda</taxon>
        <taxon>Chelicerata</taxon>
        <taxon>Arachnida</taxon>
        <taxon>Acari</taxon>
        <taxon>Parasitiformes</taxon>
        <taxon>Ixodida</taxon>
        <taxon>Ixodoidea</taxon>
        <taxon>Ixodidae</taxon>
        <taxon>Rhipicephalinae</taxon>
        <taxon>Rhipicephalus</taxon>
        <taxon>Rhipicephalus</taxon>
    </lineage>
</organism>
<reference evidence="3" key="2">
    <citation type="journal article" date="2015" name="J. Proteomics">
        <title>Sexual differences in the sialomes of the zebra tick, Rhipicephalus pulchellus.</title>
        <authorList>
            <person name="Tan A.W."/>
            <person name="Francischetti I.M."/>
            <person name="Slovak M."/>
            <person name="Kini R.M."/>
            <person name="Ribeiro J.M."/>
        </authorList>
    </citation>
    <scope>NUCLEOTIDE SEQUENCE</scope>
    <source>
        <tissue evidence="3">Salivary gland</tissue>
    </source>
</reference>
<keyword evidence="1" id="KW-0479">Metal-binding</keyword>
<dbReference type="PANTHER" id="PTHR37984">
    <property type="entry name" value="PROTEIN CBG26694"/>
    <property type="match status" value="1"/>
</dbReference>
<keyword evidence="1" id="KW-0862">Zinc</keyword>
<evidence type="ECO:0000313" key="3">
    <source>
        <dbReference type="EMBL" id="JAA64681.1"/>
    </source>
</evidence>
<protein>
    <submittedName>
        <fullName evidence="3">Putative tick transposon</fullName>
    </submittedName>
</protein>
<accession>L7MKF0</accession>
<evidence type="ECO:0000256" key="1">
    <source>
        <dbReference type="PROSITE-ProRule" id="PRU00047"/>
    </source>
</evidence>